<dbReference type="RefSeq" id="WP_348262435.1">
    <property type="nucleotide sequence ID" value="NZ_CP121196.1"/>
</dbReference>
<dbReference type="GO" id="GO:0001682">
    <property type="term" value="P:tRNA 5'-leader removal"/>
    <property type="evidence" value="ECO:0007669"/>
    <property type="project" value="UniProtKB-UniRule"/>
</dbReference>
<protein>
    <recommendedName>
        <fullName evidence="7 8">Ribonuclease P protein component</fullName>
        <shortName evidence="7">RNase P protein</shortName>
        <shortName evidence="7">RNaseP protein</shortName>
        <ecNumber evidence="7 8">3.1.26.5</ecNumber>
    </recommendedName>
    <alternativeName>
        <fullName evidence="7">Protein C5</fullName>
    </alternativeName>
</protein>
<evidence type="ECO:0000256" key="8">
    <source>
        <dbReference type="NCBIfam" id="TIGR00188"/>
    </source>
</evidence>
<dbReference type="InterPro" id="IPR000100">
    <property type="entry name" value="RNase_P"/>
</dbReference>
<evidence type="ECO:0000256" key="4">
    <source>
        <dbReference type="ARBA" id="ARBA00022759"/>
    </source>
</evidence>
<dbReference type="SUPFAM" id="SSF54211">
    <property type="entry name" value="Ribosomal protein S5 domain 2-like"/>
    <property type="match status" value="1"/>
</dbReference>
<dbReference type="Gene3D" id="3.30.230.10">
    <property type="match status" value="1"/>
</dbReference>
<comment type="catalytic activity">
    <reaction evidence="7">
        <text>Endonucleolytic cleavage of RNA, removing 5'-extranucleotides from tRNA precursor.</text>
        <dbReference type="EC" id="3.1.26.5"/>
    </reaction>
</comment>
<keyword evidence="6 7" id="KW-0694">RNA-binding</keyword>
<evidence type="ECO:0000313" key="9">
    <source>
        <dbReference type="EMBL" id="XBH17204.1"/>
    </source>
</evidence>
<dbReference type="EMBL" id="CP121196">
    <property type="protein sequence ID" value="XBH17204.1"/>
    <property type="molecule type" value="Genomic_DNA"/>
</dbReference>
<evidence type="ECO:0000256" key="6">
    <source>
        <dbReference type="ARBA" id="ARBA00022884"/>
    </source>
</evidence>
<dbReference type="AlphaFoldDB" id="A0AAU7DHM7"/>
<gene>
    <name evidence="7 9" type="primary">rnpA</name>
    <name evidence="9" type="ORF">P8935_21885</name>
</gene>
<dbReference type="InterPro" id="IPR014721">
    <property type="entry name" value="Ribsml_uS5_D2-typ_fold_subgr"/>
</dbReference>
<reference evidence="9" key="1">
    <citation type="submission" date="2023-03" db="EMBL/GenBank/DDBJ databases">
        <title>Edaphobacter sp.</title>
        <authorList>
            <person name="Huber K.J."/>
            <person name="Papendorf J."/>
            <person name="Pilke C."/>
            <person name="Bunk B."/>
            <person name="Sproeer C."/>
            <person name="Pester M."/>
        </authorList>
    </citation>
    <scope>NUCLEOTIDE SEQUENCE</scope>
    <source>
        <strain evidence="9">DSM 110680</strain>
    </source>
</reference>
<proteinExistence type="inferred from homology"/>
<evidence type="ECO:0000256" key="2">
    <source>
        <dbReference type="ARBA" id="ARBA00022694"/>
    </source>
</evidence>
<dbReference type="GO" id="GO:0030677">
    <property type="term" value="C:ribonuclease P complex"/>
    <property type="evidence" value="ECO:0007669"/>
    <property type="project" value="TreeGrafter"/>
</dbReference>
<dbReference type="GO" id="GO:0042781">
    <property type="term" value="F:3'-tRNA processing endoribonuclease activity"/>
    <property type="evidence" value="ECO:0007669"/>
    <property type="project" value="TreeGrafter"/>
</dbReference>
<evidence type="ECO:0000256" key="1">
    <source>
        <dbReference type="ARBA" id="ARBA00002663"/>
    </source>
</evidence>
<evidence type="ECO:0000256" key="5">
    <source>
        <dbReference type="ARBA" id="ARBA00022801"/>
    </source>
</evidence>
<dbReference type="HAMAP" id="MF_00227">
    <property type="entry name" value="RNase_P"/>
    <property type="match status" value="1"/>
</dbReference>
<dbReference type="NCBIfam" id="TIGR00188">
    <property type="entry name" value="rnpA"/>
    <property type="match status" value="1"/>
</dbReference>
<name>A0AAU7DHM7_9BACT</name>
<keyword evidence="2 7" id="KW-0819">tRNA processing</keyword>
<comment type="similarity">
    <text evidence="7">Belongs to the RnpA family.</text>
</comment>
<evidence type="ECO:0000256" key="3">
    <source>
        <dbReference type="ARBA" id="ARBA00022722"/>
    </source>
</evidence>
<dbReference type="PANTHER" id="PTHR33992">
    <property type="entry name" value="RIBONUCLEASE P PROTEIN COMPONENT"/>
    <property type="match status" value="1"/>
</dbReference>
<dbReference type="GO" id="GO:0000049">
    <property type="term" value="F:tRNA binding"/>
    <property type="evidence" value="ECO:0007669"/>
    <property type="project" value="UniProtKB-UniRule"/>
</dbReference>
<dbReference type="GO" id="GO:0004526">
    <property type="term" value="F:ribonuclease P activity"/>
    <property type="evidence" value="ECO:0007669"/>
    <property type="project" value="UniProtKB-UniRule"/>
</dbReference>
<sequence length="152" mass="17166">MSISSKPELQILAPAPRKVRQSLAAARLRKHADFQRAYAAAGRKRRSASMSWFLAPQDEPSGSRVGLTVGKVIGKAHERNRIKRRLRDILRRHVELLPIGCDLILHPHRTVLTIEFTKLEAEILRILQQANAEQARANLTVPRRSRNAESVS</sequence>
<comment type="subunit">
    <text evidence="7">Consists of a catalytic RNA component (M1 or rnpB) and a protein subunit.</text>
</comment>
<dbReference type="InterPro" id="IPR020568">
    <property type="entry name" value="Ribosomal_Su5_D2-typ_SF"/>
</dbReference>
<accession>A0AAU7DHM7</accession>
<organism evidence="9">
    <name type="scientific">Telmatobacter sp. DSM 110680</name>
    <dbReference type="NCBI Taxonomy" id="3036704"/>
    <lineage>
        <taxon>Bacteria</taxon>
        <taxon>Pseudomonadati</taxon>
        <taxon>Acidobacteriota</taxon>
        <taxon>Terriglobia</taxon>
        <taxon>Terriglobales</taxon>
        <taxon>Acidobacteriaceae</taxon>
        <taxon>Telmatobacter</taxon>
    </lineage>
</organism>
<keyword evidence="3 7" id="KW-0540">Nuclease</keyword>
<evidence type="ECO:0000256" key="7">
    <source>
        <dbReference type="HAMAP-Rule" id="MF_00227"/>
    </source>
</evidence>
<dbReference type="EC" id="3.1.26.5" evidence="7 8"/>
<dbReference type="PANTHER" id="PTHR33992:SF1">
    <property type="entry name" value="RIBONUCLEASE P PROTEIN COMPONENT"/>
    <property type="match status" value="1"/>
</dbReference>
<comment type="function">
    <text evidence="1 7">RNaseP catalyzes the removal of the 5'-leader sequence from pre-tRNA to produce the mature 5'-terminus. It can also cleave other RNA substrates such as 4.5S RNA. The protein component plays an auxiliary but essential role in vivo by binding to the 5'-leader sequence and broadening the substrate specificity of the ribozyme.</text>
</comment>
<dbReference type="PROSITE" id="PS00648">
    <property type="entry name" value="RIBONUCLEASE_P"/>
    <property type="match status" value="1"/>
</dbReference>
<keyword evidence="4 7" id="KW-0255">Endonuclease</keyword>
<dbReference type="InterPro" id="IPR020539">
    <property type="entry name" value="RNase_P_CS"/>
</dbReference>
<dbReference type="Pfam" id="PF00825">
    <property type="entry name" value="Ribonuclease_P"/>
    <property type="match status" value="1"/>
</dbReference>
<keyword evidence="5 7" id="KW-0378">Hydrolase</keyword>